<feature type="non-terminal residue" evidence="2">
    <location>
        <position position="1"/>
    </location>
</feature>
<protein>
    <submittedName>
        <fullName evidence="2">Uncharacterized protein</fullName>
    </submittedName>
</protein>
<dbReference type="InterPro" id="IPR020818">
    <property type="entry name" value="Chaperonin_GroES"/>
</dbReference>
<dbReference type="EMBL" id="LAZR01059371">
    <property type="protein sequence ID" value="KKK67935.1"/>
    <property type="molecule type" value="Genomic_DNA"/>
</dbReference>
<dbReference type="InterPro" id="IPR011032">
    <property type="entry name" value="GroES-like_sf"/>
</dbReference>
<dbReference type="GO" id="GO:0005524">
    <property type="term" value="F:ATP binding"/>
    <property type="evidence" value="ECO:0007669"/>
    <property type="project" value="InterPro"/>
</dbReference>
<dbReference type="Pfam" id="PF00166">
    <property type="entry name" value="Cpn10"/>
    <property type="match status" value="1"/>
</dbReference>
<dbReference type="Gene3D" id="2.30.33.40">
    <property type="entry name" value="GroES chaperonin"/>
    <property type="match status" value="1"/>
</dbReference>
<dbReference type="InterPro" id="IPR037124">
    <property type="entry name" value="Chaperonin_GroES_sf"/>
</dbReference>
<evidence type="ECO:0000313" key="2">
    <source>
        <dbReference type="EMBL" id="KKK67935.1"/>
    </source>
</evidence>
<reference evidence="2" key="1">
    <citation type="journal article" date="2015" name="Nature">
        <title>Complex archaea that bridge the gap between prokaryotes and eukaryotes.</title>
        <authorList>
            <person name="Spang A."/>
            <person name="Saw J.H."/>
            <person name="Jorgensen S.L."/>
            <person name="Zaremba-Niedzwiedzka K."/>
            <person name="Martijn J."/>
            <person name="Lind A.E."/>
            <person name="van Eijk R."/>
            <person name="Schleper C."/>
            <person name="Guy L."/>
            <person name="Ettema T.J."/>
        </authorList>
    </citation>
    <scope>NUCLEOTIDE SEQUENCE</scope>
</reference>
<comment type="caution">
    <text evidence="2">The sequence shown here is derived from an EMBL/GenBank/DDBJ whole genome shotgun (WGS) entry which is preliminary data.</text>
</comment>
<keyword evidence="1" id="KW-0143">Chaperone</keyword>
<name>A0A0F8Y311_9ZZZZ</name>
<accession>A0A0F8Y311</accession>
<dbReference type="AlphaFoldDB" id="A0A0F8Y311"/>
<gene>
    <name evidence="2" type="ORF">LCGC14_2949120</name>
</gene>
<dbReference type="SUPFAM" id="SSF50129">
    <property type="entry name" value="GroES-like"/>
    <property type="match status" value="1"/>
</dbReference>
<sequence>RKLYTKMLKLPRNRVACVPIFDSSDSGVLGDITAKPDPGWKKPKSGNIQVLDEYRERVDQGIVKYIGAGVTREKNGFGIGDMVIFSGYSGELVSIEGEGLFIILPARFVVCAIIPEPTVVSGLFFKVSSPASASLDEYFPATYEKAVELIAKALGETSVIKVAKDRPDLEDYKREEEDDE</sequence>
<proteinExistence type="predicted"/>
<organism evidence="2">
    <name type="scientific">marine sediment metagenome</name>
    <dbReference type="NCBI Taxonomy" id="412755"/>
    <lineage>
        <taxon>unclassified sequences</taxon>
        <taxon>metagenomes</taxon>
        <taxon>ecological metagenomes</taxon>
    </lineage>
</organism>
<evidence type="ECO:0000256" key="1">
    <source>
        <dbReference type="ARBA" id="ARBA00023186"/>
    </source>
</evidence>
<dbReference type="GO" id="GO:0044183">
    <property type="term" value="F:protein folding chaperone"/>
    <property type="evidence" value="ECO:0007669"/>
    <property type="project" value="InterPro"/>
</dbReference>